<organism evidence="2 3">
    <name type="scientific">Paucibacter sediminis</name>
    <dbReference type="NCBI Taxonomy" id="3019553"/>
    <lineage>
        <taxon>Bacteria</taxon>
        <taxon>Pseudomonadati</taxon>
        <taxon>Pseudomonadota</taxon>
        <taxon>Betaproteobacteria</taxon>
        <taxon>Burkholderiales</taxon>
        <taxon>Sphaerotilaceae</taxon>
        <taxon>Roseateles</taxon>
    </lineage>
</organism>
<name>A0AA95SS69_9BURK</name>
<dbReference type="InterPro" id="IPR050855">
    <property type="entry name" value="NDM-1-like"/>
</dbReference>
<feature type="domain" description="Metallo-beta-lactamase" evidence="1">
    <location>
        <begin position="17"/>
        <end position="220"/>
    </location>
</feature>
<dbReference type="SMART" id="SM00849">
    <property type="entry name" value="Lactamase_B"/>
    <property type="match status" value="1"/>
</dbReference>
<dbReference type="PANTHER" id="PTHR42951:SF17">
    <property type="entry name" value="METALLO-BETA-LACTAMASE DOMAIN-CONTAINING PROTEIN"/>
    <property type="match status" value="1"/>
</dbReference>
<dbReference type="RefSeq" id="WP_285235244.1">
    <property type="nucleotide sequence ID" value="NZ_CP116346.1"/>
</dbReference>
<dbReference type="InterPro" id="IPR036866">
    <property type="entry name" value="RibonucZ/Hydroxyglut_hydro"/>
</dbReference>
<dbReference type="Pfam" id="PF00753">
    <property type="entry name" value="Lactamase_B"/>
    <property type="match status" value="1"/>
</dbReference>
<dbReference type="AlphaFoldDB" id="A0AA95SS69"/>
<dbReference type="EMBL" id="CP116346">
    <property type="protein sequence ID" value="WIT14121.1"/>
    <property type="molecule type" value="Genomic_DNA"/>
</dbReference>
<dbReference type="Gene3D" id="3.60.15.10">
    <property type="entry name" value="Ribonuclease Z/Hydroxyacylglutathione hydrolase-like"/>
    <property type="match status" value="1"/>
</dbReference>
<dbReference type="InterPro" id="IPR001279">
    <property type="entry name" value="Metallo-B-lactamas"/>
</dbReference>
<evidence type="ECO:0000313" key="3">
    <source>
        <dbReference type="Proteomes" id="UP001177769"/>
    </source>
</evidence>
<dbReference type="KEGG" id="pais:PFX98_10995"/>
<dbReference type="Proteomes" id="UP001177769">
    <property type="component" value="Chromosome"/>
</dbReference>
<reference evidence="2" key="1">
    <citation type="submission" date="2023-01" db="EMBL/GenBank/DDBJ databases">
        <title>Whole genome sequence of Paucibacter sp. S2-9 isolated from pond sediment.</title>
        <authorList>
            <person name="Jung J.Y."/>
        </authorList>
    </citation>
    <scope>NUCLEOTIDE SEQUENCE</scope>
    <source>
        <strain evidence="2">S2-9</strain>
    </source>
</reference>
<accession>A0AA95SS69</accession>
<dbReference type="SUPFAM" id="SSF56281">
    <property type="entry name" value="Metallo-hydrolase/oxidoreductase"/>
    <property type="match status" value="1"/>
</dbReference>
<sequence>MRVRQEVVRIPILPFGLVNAHLVLGTDGAILVDAGLPDTQDVVEQALRARNLAWSDVKLIVVTHAHIDHAGNAGRIRALTGAPVCAHQGDLDHYRQHKRMTFCATGAFGRLFYRTGLIQRAYEPFEPDILLSGNQTLDLRPYGVAGTVVSTPGHTCGSLSVALDDGQALVGDLISSGILLGGIALTGRAKRPPFEDDPSRVADALDRLTAEGSLHFFMGHGGPLPASEVRRHANRLRQGSGKRSAGTSS</sequence>
<proteinExistence type="predicted"/>
<keyword evidence="3" id="KW-1185">Reference proteome</keyword>
<dbReference type="PANTHER" id="PTHR42951">
    <property type="entry name" value="METALLO-BETA-LACTAMASE DOMAIN-CONTAINING"/>
    <property type="match status" value="1"/>
</dbReference>
<gene>
    <name evidence="2" type="ORF">PFX98_10995</name>
</gene>
<evidence type="ECO:0000313" key="2">
    <source>
        <dbReference type="EMBL" id="WIT14121.1"/>
    </source>
</evidence>
<evidence type="ECO:0000259" key="1">
    <source>
        <dbReference type="SMART" id="SM00849"/>
    </source>
</evidence>
<protein>
    <submittedName>
        <fullName evidence="2">MBL fold metallo-hydrolase</fullName>
    </submittedName>
</protein>